<accession>A0ABD0K0U1</accession>
<gene>
    <name evidence="2" type="ORF">BaRGS_00027795</name>
</gene>
<dbReference type="Proteomes" id="UP001519460">
    <property type="component" value="Unassembled WGS sequence"/>
</dbReference>
<feature type="compositionally biased region" description="Basic and acidic residues" evidence="1">
    <location>
        <begin position="103"/>
        <end position="115"/>
    </location>
</feature>
<keyword evidence="3" id="KW-1185">Reference proteome</keyword>
<name>A0ABD0K0U1_9CAEN</name>
<dbReference type="EMBL" id="JACVVK020000270">
    <property type="protein sequence ID" value="KAK7480980.1"/>
    <property type="molecule type" value="Genomic_DNA"/>
</dbReference>
<evidence type="ECO:0000256" key="1">
    <source>
        <dbReference type="SAM" id="MobiDB-lite"/>
    </source>
</evidence>
<feature type="compositionally biased region" description="Polar residues" evidence="1">
    <location>
        <begin position="1"/>
        <end position="15"/>
    </location>
</feature>
<feature type="compositionally biased region" description="Polar residues" evidence="1">
    <location>
        <begin position="40"/>
        <end position="55"/>
    </location>
</feature>
<dbReference type="PANTHER" id="PTHR21520">
    <property type="entry name" value="GLUTAMATE-RICH PROTEIN 2"/>
    <property type="match status" value="1"/>
</dbReference>
<evidence type="ECO:0008006" key="4">
    <source>
        <dbReference type="Google" id="ProtNLM"/>
    </source>
</evidence>
<feature type="compositionally biased region" description="Acidic residues" evidence="1">
    <location>
        <begin position="196"/>
        <end position="209"/>
    </location>
</feature>
<proteinExistence type="predicted"/>
<dbReference type="AlphaFoldDB" id="A0ABD0K0U1"/>
<dbReference type="InterPro" id="IPR026703">
    <property type="entry name" value="ERICH2"/>
</dbReference>
<dbReference type="PANTHER" id="PTHR21520:SF2">
    <property type="entry name" value="GLUTAMATE-RICH PROTEIN 2"/>
    <property type="match status" value="1"/>
</dbReference>
<organism evidence="2 3">
    <name type="scientific">Batillaria attramentaria</name>
    <dbReference type="NCBI Taxonomy" id="370345"/>
    <lineage>
        <taxon>Eukaryota</taxon>
        <taxon>Metazoa</taxon>
        <taxon>Spiralia</taxon>
        <taxon>Lophotrochozoa</taxon>
        <taxon>Mollusca</taxon>
        <taxon>Gastropoda</taxon>
        <taxon>Caenogastropoda</taxon>
        <taxon>Sorbeoconcha</taxon>
        <taxon>Cerithioidea</taxon>
        <taxon>Batillariidae</taxon>
        <taxon>Batillaria</taxon>
    </lineage>
</organism>
<feature type="compositionally biased region" description="Acidic residues" evidence="1">
    <location>
        <begin position="116"/>
        <end position="125"/>
    </location>
</feature>
<feature type="region of interest" description="Disordered" evidence="1">
    <location>
        <begin position="1"/>
        <end position="130"/>
    </location>
</feature>
<feature type="region of interest" description="Disordered" evidence="1">
    <location>
        <begin position="190"/>
        <end position="220"/>
    </location>
</feature>
<sequence length="220" mass="23735">MASRTASASKNTQQRMVLKSGGGGDSRSNQKRRLEPDTLVSLQTKPEHTPSSTSMLMMEAGGAESSESGVGQASESGYSSKADTVTDAEVGSRMQAASLRSGENVDKPAEDKSSSSDDDDSDSEEEVRKAPNELFMEFLDCLMKKDYLNAEKLCRMILIYEPKNPEALKFHPVILEKLELGKYAAARTLDSLGDSSDTDSDDAIIEENEGPPRPDSGIGM</sequence>
<feature type="compositionally biased region" description="Low complexity" evidence="1">
    <location>
        <begin position="59"/>
        <end position="77"/>
    </location>
</feature>
<protein>
    <recommendedName>
        <fullName evidence="4">Glutamate-rich protein 2</fullName>
    </recommendedName>
</protein>
<evidence type="ECO:0000313" key="3">
    <source>
        <dbReference type="Proteomes" id="UP001519460"/>
    </source>
</evidence>
<reference evidence="2 3" key="1">
    <citation type="journal article" date="2023" name="Sci. Data">
        <title>Genome assembly of the Korean intertidal mud-creeper Batillaria attramentaria.</title>
        <authorList>
            <person name="Patra A.K."/>
            <person name="Ho P.T."/>
            <person name="Jun S."/>
            <person name="Lee S.J."/>
            <person name="Kim Y."/>
            <person name="Won Y.J."/>
        </authorList>
    </citation>
    <scope>NUCLEOTIDE SEQUENCE [LARGE SCALE GENOMIC DNA]</scope>
    <source>
        <strain evidence="2">Wonlab-2016</strain>
    </source>
</reference>
<comment type="caution">
    <text evidence="2">The sequence shown here is derived from an EMBL/GenBank/DDBJ whole genome shotgun (WGS) entry which is preliminary data.</text>
</comment>
<evidence type="ECO:0000313" key="2">
    <source>
        <dbReference type="EMBL" id="KAK7480980.1"/>
    </source>
</evidence>